<evidence type="ECO:0000256" key="2">
    <source>
        <dbReference type="SAM" id="SignalP"/>
    </source>
</evidence>
<organism evidence="4 5">
    <name type="scientific">Aspergillus mulundensis</name>
    <dbReference type="NCBI Taxonomy" id="1810919"/>
    <lineage>
        <taxon>Eukaryota</taxon>
        <taxon>Fungi</taxon>
        <taxon>Dikarya</taxon>
        <taxon>Ascomycota</taxon>
        <taxon>Pezizomycotina</taxon>
        <taxon>Eurotiomycetes</taxon>
        <taxon>Eurotiomycetidae</taxon>
        <taxon>Eurotiales</taxon>
        <taxon>Aspergillaceae</taxon>
        <taxon>Aspergillus</taxon>
        <taxon>Aspergillus subgen. Nidulantes</taxon>
    </lineage>
</organism>
<dbReference type="FunFam" id="3.40.33.10:FF:000031">
    <property type="entry name" value="Extracellular SCP domain-containing protein Pry1"/>
    <property type="match status" value="1"/>
</dbReference>
<dbReference type="Pfam" id="PF00188">
    <property type="entry name" value="CAP"/>
    <property type="match status" value="1"/>
</dbReference>
<keyword evidence="1" id="KW-0812">Transmembrane</keyword>
<proteinExistence type="predicted"/>
<dbReference type="InterPro" id="IPR001283">
    <property type="entry name" value="CRISP-related"/>
</dbReference>
<dbReference type="Proteomes" id="UP000256690">
    <property type="component" value="Unassembled WGS sequence"/>
</dbReference>
<keyword evidence="5" id="KW-1185">Reference proteome</keyword>
<dbReference type="AlphaFoldDB" id="A0A3D8RA10"/>
<feature type="signal peptide" evidence="2">
    <location>
        <begin position="1"/>
        <end position="37"/>
    </location>
</feature>
<dbReference type="GeneID" id="38118602"/>
<gene>
    <name evidence="4" type="ORF">DSM5745_08232</name>
</gene>
<protein>
    <recommendedName>
        <fullName evidence="3">SCP domain-containing protein</fullName>
    </recommendedName>
</protein>
<dbReference type="SMART" id="SM00198">
    <property type="entry name" value="SCP"/>
    <property type="match status" value="1"/>
</dbReference>
<dbReference type="InterPro" id="IPR014044">
    <property type="entry name" value="CAP_dom"/>
</dbReference>
<dbReference type="RefSeq" id="XP_026601252.1">
    <property type="nucleotide sequence ID" value="XM_026750248.1"/>
</dbReference>
<dbReference type="PRINTS" id="PR00837">
    <property type="entry name" value="V5TPXLIKE"/>
</dbReference>
<dbReference type="OrthoDB" id="337038at2759"/>
<dbReference type="InterPro" id="IPR018244">
    <property type="entry name" value="Allrgn_V5/Tpx1_CS"/>
</dbReference>
<dbReference type="Gene3D" id="3.40.33.10">
    <property type="entry name" value="CAP"/>
    <property type="match status" value="1"/>
</dbReference>
<sequence length="272" mass="29358">MEPSIHRHHQLSTPPVLVIVQWLLTTTLLLLPHTTSAAETTVVTVTETATATATTLATATPEVPQDPSYTSQRQFRSSILETTNIYRAAHNASGLRWNETLADFAKDWAEGCKWEHSSGPYGENLAYGYTNASAAVTAWADEAALYDFSKPTGFTEETGHFTQLVWKSTREVGCAAVDCGLTDLDGDEDGESERAQGWYVVCEYVPPGNVIGAEDKMEYFRLNVQESNGDGDGDENDSGPGDSAGLGRGVLGWSIPGVGLWAGVVLYMLCSI</sequence>
<evidence type="ECO:0000313" key="5">
    <source>
        <dbReference type="Proteomes" id="UP000256690"/>
    </source>
</evidence>
<accession>A0A3D8RA10</accession>
<dbReference type="InterPro" id="IPR035940">
    <property type="entry name" value="CAP_sf"/>
</dbReference>
<dbReference type="CDD" id="cd05384">
    <property type="entry name" value="CAP_PRY1-like"/>
    <property type="match status" value="1"/>
</dbReference>
<evidence type="ECO:0000259" key="3">
    <source>
        <dbReference type="SMART" id="SM00198"/>
    </source>
</evidence>
<dbReference type="GO" id="GO:0005576">
    <property type="term" value="C:extracellular region"/>
    <property type="evidence" value="ECO:0007669"/>
    <property type="project" value="InterPro"/>
</dbReference>
<dbReference type="SUPFAM" id="SSF55797">
    <property type="entry name" value="PR-1-like"/>
    <property type="match status" value="1"/>
</dbReference>
<dbReference type="EMBL" id="PVWQ01000010">
    <property type="protein sequence ID" value="RDW70721.1"/>
    <property type="molecule type" value="Genomic_DNA"/>
</dbReference>
<reference evidence="4 5" key="1">
    <citation type="journal article" date="2018" name="IMA Fungus">
        <title>IMA Genome-F 9: Draft genome sequence of Annulohypoxylon stygium, Aspergillus mulundensis, Berkeleyomyces basicola (syn. Thielaviopsis basicola), Ceratocystis smalleyi, two Cercospora beticola strains, Coleophoma cylindrospora, Fusarium fracticaudum, Phialophora cf. hyalina, and Morchella septimelata.</title>
        <authorList>
            <person name="Wingfield B.D."/>
            <person name="Bills G.F."/>
            <person name="Dong Y."/>
            <person name="Huang W."/>
            <person name="Nel W.J."/>
            <person name="Swalarsk-Parry B.S."/>
            <person name="Vaghefi N."/>
            <person name="Wilken P.M."/>
            <person name="An Z."/>
            <person name="de Beer Z.W."/>
            <person name="De Vos L."/>
            <person name="Chen L."/>
            <person name="Duong T.A."/>
            <person name="Gao Y."/>
            <person name="Hammerbacher A."/>
            <person name="Kikkert J.R."/>
            <person name="Li Y."/>
            <person name="Li H."/>
            <person name="Li K."/>
            <person name="Li Q."/>
            <person name="Liu X."/>
            <person name="Ma X."/>
            <person name="Naidoo K."/>
            <person name="Pethybridge S.J."/>
            <person name="Sun J."/>
            <person name="Steenkamp E.T."/>
            <person name="van der Nest M.A."/>
            <person name="van Wyk S."/>
            <person name="Wingfield M.J."/>
            <person name="Xiong C."/>
            <person name="Yue Q."/>
            <person name="Zhang X."/>
        </authorList>
    </citation>
    <scope>NUCLEOTIDE SEQUENCE [LARGE SCALE GENOMIC DNA]</scope>
    <source>
        <strain evidence="4 5">DSM 5745</strain>
    </source>
</reference>
<keyword evidence="1" id="KW-1133">Transmembrane helix</keyword>
<name>A0A3D8RA10_9EURO</name>
<dbReference type="PANTHER" id="PTHR10334">
    <property type="entry name" value="CYSTEINE-RICH SECRETORY PROTEIN-RELATED"/>
    <property type="match status" value="1"/>
</dbReference>
<keyword evidence="2" id="KW-0732">Signal</keyword>
<feature type="domain" description="SCP" evidence="3">
    <location>
        <begin position="74"/>
        <end position="212"/>
    </location>
</feature>
<comment type="caution">
    <text evidence="4">The sequence shown here is derived from an EMBL/GenBank/DDBJ whole genome shotgun (WGS) entry which is preliminary data.</text>
</comment>
<feature type="chain" id="PRO_5017572507" description="SCP domain-containing protein" evidence="2">
    <location>
        <begin position="38"/>
        <end position="272"/>
    </location>
</feature>
<evidence type="ECO:0000313" key="4">
    <source>
        <dbReference type="EMBL" id="RDW70721.1"/>
    </source>
</evidence>
<keyword evidence="1" id="KW-0472">Membrane</keyword>
<feature type="transmembrane region" description="Helical" evidence="1">
    <location>
        <begin position="250"/>
        <end position="270"/>
    </location>
</feature>
<dbReference type="STRING" id="1810919.A0A3D8RA10"/>
<evidence type="ECO:0000256" key="1">
    <source>
        <dbReference type="SAM" id="Phobius"/>
    </source>
</evidence>
<dbReference type="PROSITE" id="PS01009">
    <property type="entry name" value="CRISP_1"/>
    <property type="match status" value="1"/>
</dbReference>